<evidence type="ECO:0000313" key="2">
    <source>
        <dbReference type="Proteomes" id="UP001056120"/>
    </source>
</evidence>
<comment type="caution">
    <text evidence="1">The sequence shown here is derived from an EMBL/GenBank/DDBJ whole genome shotgun (WGS) entry which is preliminary data.</text>
</comment>
<reference evidence="1 2" key="2">
    <citation type="journal article" date="2022" name="Mol. Ecol. Resour.">
        <title>The genomes of chicory, endive, great burdock and yacon provide insights into Asteraceae paleo-polyploidization history and plant inulin production.</title>
        <authorList>
            <person name="Fan W."/>
            <person name="Wang S."/>
            <person name="Wang H."/>
            <person name="Wang A."/>
            <person name="Jiang F."/>
            <person name="Liu H."/>
            <person name="Zhao H."/>
            <person name="Xu D."/>
            <person name="Zhang Y."/>
        </authorList>
    </citation>
    <scope>NUCLEOTIDE SEQUENCE [LARGE SCALE GENOMIC DNA]</scope>
    <source>
        <strain evidence="2">cv. Yunnan</strain>
        <tissue evidence="1">Leaves</tissue>
    </source>
</reference>
<organism evidence="1 2">
    <name type="scientific">Smallanthus sonchifolius</name>
    <dbReference type="NCBI Taxonomy" id="185202"/>
    <lineage>
        <taxon>Eukaryota</taxon>
        <taxon>Viridiplantae</taxon>
        <taxon>Streptophyta</taxon>
        <taxon>Embryophyta</taxon>
        <taxon>Tracheophyta</taxon>
        <taxon>Spermatophyta</taxon>
        <taxon>Magnoliopsida</taxon>
        <taxon>eudicotyledons</taxon>
        <taxon>Gunneridae</taxon>
        <taxon>Pentapetalae</taxon>
        <taxon>asterids</taxon>
        <taxon>campanulids</taxon>
        <taxon>Asterales</taxon>
        <taxon>Asteraceae</taxon>
        <taxon>Asteroideae</taxon>
        <taxon>Heliantheae alliance</taxon>
        <taxon>Millerieae</taxon>
        <taxon>Smallanthus</taxon>
    </lineage>
</organism>
<accession>A0ACB8YPR1</accession>
<keyword evidence="2" id="KW-1185">Reference proteome</keyword>
<dbReference type="Proteomes" id="UP001056120">
    <property type="component" value="Linkage Group LG27"/>
</dbReference>
<evidence type="ECO:0000313" key="1">
    <source>
        <dbReference type="EMBL" id="KAI3686934.1"/>
    </source>
</evidence>
<sequence length="162" mass="17751">MGCVLGTRASSDCRSKSNSRHRSAEESTTSTNTQPTQKVELVPSDGARDDINDGVEKRIRQIAGDVRVSSRGRPKLEYSLNTAPTWPSWLSDVSSDAIKDWTPRRANSFEKLDKIGQGTYSNVYKARDLITGEIGKSRGEEKMTGLTWLEVAGILCGCGVKI</sequence>
<dbReference type="EMBL" id="CM042044">
    <property type="protein sequence ID" value="KAI3686934.1"/>
    <property type="molecule type" value="Genomic_DNA"/>
</dbReference>
<gene>
    <name evidence="1" type="ORF">L1987_80624</name>
</gene>
<protein>
    <submittedName>
        <fullName evidence="1">Uncharacterized protein</fullName>
    </submittedName>
</protein>
<name>A0ACB8YPR1_9ASTR</name>
<reference evidence="2" key="1">
    <citation type="journal article" date="2022" name="Mol. Ecol. Resour.">
        <title>The genomes of chicory, endive, great burdock and yacon provide insights into Asteraceae palaeo-polyploidization history and plant inulin production.</title>
        <authorList>
            <person name="Fan W."/>
            <person name="Wang S."/>
            <person name="Wang H."/>
            <person name="Wang A."/>
            <person name="Jiang F."/>
            <person name="Liu H."/>
            <person name="Zhao H."/>
            <person name="Xu D."/>
            <person name="Zhang Y."/>
        </authorList>
    </citation>
    <scope>NUCLEOTIDE SEQUENCE [LARGE SCALE GENOMIC DNA]</scope>
    <source>
        <strain evidence="2">cv. Yunnan</strain>
    </source>
</reference>
<proteinExistence type="predicted"/>